<feature type="region of interest" description="Disordered" evidence="1">
    <location>
        <begin position="325"/>
        <end position="404"/>
    </location>
</feature>
<dbReference type="OrthoDB" id="2431475at2759"/>
<feature type="compositionally biased region" description="Basic and acidic residues" evidence="1">
    <location>
        <begin position="372"/>
        <end position="382"/>
    </location>
</feature>
<dbReference type="PANTHER" id="PTHR40132:SF1">
    <property type="entry name" value="PRE-MRNA-SPLICING FACTOR 38B"/>
    <property type="match status" value="1"/>
</dbReference>
<feature type="compositionally biased region" description="Basic and acidic residues" evidence="1">
    <location>
        <begin position="325"/>
        <end position="352"/>
    </location>
</feature>
<evidence type="ECO:0000313" key="3">
    <source>
        <dbReference type="EMBL" id="PRQ72046.1"/>
    </source>
</evidence>
<dbReference type="STRING" id="5286.A0A0K3CLR5"/>
<feature type="compositionally biased region" description="Pro residues" evidence="1">
    <location>
        <begin position="260"/>
        <end position="274"/>
    </location>
</feature>
<feature type="compositionally biased region" description="Basic residues" evidence="1">
    <location>
        <begin position="246"/>
        <end position="257"/>
    </location>
</feature>
<name>A0A0K3CLR5_RHOTO</name>
<dbReference type="OMA" id="TRETRPM"/>
<evidence type="ECO:0000256" key="1">
    <source>
        <dbReference type="SAM" id="MobiDB-lite"/>
    </source>
</evidence>
<dbReference type="PANTHER" id="PTHR40132">
    <property type="entry name" value="PRE-MRNA-SPLICING FACTOR 38B"/>
    <property type="match status" value="1"/>
</dbReference>
<feature type="region of interest" description="Disordered" evidence="1">
    <location>
        <begin position="110"/>
        <end position="170"/>
    </location>
</feature>
<gene>
    <name evidence="2" type="primary">FGENESH: predicted gene_10.73</name>
    <name evidence="3" type="ORF">AAT19DRAFT_9385</name>
    <name evidence="2" type="ORF">BN2166_0052360</name>
</gene>
<organism evidence="2 4">
    <name type="scientific">Rhodotorula toruloides</name>
    <name type="common">Yeast</name>
    <name type="synonym">Rhodosporidium toruloides</name>
    <dbReference type="NCBI Taxonomy" id="5286"/>
    <lineage>
        <taxon>Eukaryota</taxon>
        <taxon>Fungi</taxon>
        <taxon>Dikarya</taxon>
        <taxon>Basidiomycota</taxon>
        <taxon>Pucciniomycotina</taxon>
        <taxon>Microbotryomycetes</taxon>
        <taxon>Sporidiobolales</taxon>
        <taxon>Sporidiobolaceae</taxon>
        <taxon>Rhodotorula</taxon>
    </lineage>
</organism>
<evidence type="ECO:0000313" key="2">
    <source>
        <dbReference type="EMBL" id="CTR09375.1"/>
    </source>
</evidence>
<evidence type="ECO:0000313" key="5">
    <source>
        <dbReference type="Proteomes" id="UP000239560"/>
    </source>
</evidence>
<proteinExistence type="predicted"/>
<reference evidence="2 4" key="1">
    <citation type="submission" date="2015-07" db="EMBL/GenBank/DDBJ databases">
        <authorList>
            <person name="Cajimat M.N.B."/>
            <person name="Milazzo M.L."/>
            <person name="Fulhorst C.F."/>
        </authorList>
    </citation>
    <scope>NUCLEOTIDE SEQUENCE [LARGE SCALE GENOMIC DNA]</scope>
    <source>
        <strain evidence="2">Single colony</strain>
    </source>
</reference>
<protein>
    <submittedName>
        <fullName evidence="2">Uncharacterized protein</fullName>
    </submittedName>
</protein>
<feature type="region of interest" description="Disordered" evidence="1">
    <location>
        <begin position="241"/>
        <end position="283"/>
    </location>
</feature>
<dbReference type="Proteomes" id="UP000199069">
    <property type="component" value="Unassembled WGS sequence"/>
</dbReference>
<feature type="compositionally biased region" description="Basic and acidic residues" evidence="1">
    <location>
        <begin position="110"/>
        <end position="165"/>
    </location>
</feature>
<accession>A0A0K3CLR5</accession>
<reference evidence="3 5" key="2">
    <citation type="journal article" date="2018" name="Elife">
        <title>Functional genomics of lipid metabolism in the oleaginous yeast Rhodosporidium toruloides.</title>
        <authorList>
            <person name="Coradetti S.T."/>
            <person name="Pinel D."/>
            <person name="Geiselman G."/>
            <person name="Ito M."/>
            <person name="Mondo S."/>
            <person name="Reilly M.C."/>
            <person name="Cheng Y.F."/>
            <person name="Bauer S."/>
            <person name="Grigoriev I."/>
            <person name="Gladden J.M."/>
            <person name="Simmons B.A."/>
            <person name="Brem R."/>
            <person name="Arkin A.P."/>
            <person name="Skerker J.M."/>
        </authorList>
    </citation>
    <scope>NUCLEOTIDE SEQUENCE [LARGE SCALE GENOMIC DNA]</scope>
    <source>
        <strain evidence="3 5">NBRC 0880</strain>
    </source>
</reference>
<feature type="compositionally biased region" description="Basic and acidic residues" evidence="1">
    <location>
        <begin position="393"/>
        <end position="404"/>
    </location>
</feature>
<dbReference type="Proteomes" id="UP000239560">
    <property type="component" value="Unassembled WGS sequence"/>
</dbReference>
<feature type="region of interest" description="Disordered" evidence="1">
    <location>
        <begin position="1"/>
        <end position="21"/>
    </location>
</feature>
<feature type="compositionally biased region" description="Polar residues" evidence="1">
    <location>
        <begin position="8"/>
        <end position="21"/>
    </location>
</feature>
<dbReference type="EMBL" id="LCTV02000010">
    <property type="protein sequence ID" value="PRQ72046.1"/>
    <property type="molecule type" value="Genomic_DNA"/>
</dbReference>
<dbReference type="EMBL" id="CWKI01000010">
    <property type="protein sequence ID" value="CTR09375.1"/>
    <property type="molecule type" value="Genomic_DNA"/>
</dbReference>
<evidence type="ECO:0000313" key="4">
    <source>
        <dbReference type="Proteomes" id="UP000199069"/>
    </source>
</evidence>
<keyword evidence="4" id="KW-1185">Reference proteome</keyword>
<dbReference type="AlphaFoldDB" id="A0A0K3CLR5"/>
<sequence>MPPKAGPSRTSSSSGAPNYGSLTDIVSSLTRAQVGSAAASVADDELDKHIAEMLLKEAKQKDKMWGERGTRAYFDPDKEKTAAIRKPNTRFLSAVIRNVDDHNTALRRADEAAARKREQVERQAAEEWRRERRGEREDGRDRRRRDEDEEEERRRDGSVTRETRPMNDGTAIARLADTNVDLVLCLRVEETTTSAVIDLAIPPVGELPRTTVAAGGATLLDGKNGGKERDLDEIFAEVDAEVERQKHSHRSKRHRRSPSAPLPASPPPPVPSDPLPSKMDRYFSENYDPRLDYSLDDVTDRSTGLIAEGAFDTWDRMLDVVKARKEDKKEKELREKLERKAERDRIRKEREERRKRKRRHGSDSDGSSEDEVGPRYDPKSELMDMQYAKKGKTREWDLGKETPT</sequence>